<dbReference type="RefSeq" id="WP_111921026.1">
    <property type="nucleotide sequence ID" value="NZ_JABAGF010000002.1"/>
</dbReference>
<organism evidence="6 7">
    <name type="scientific">Clostridium cochlearium</name>
    <dbReference type="NCBI Taxonomy" id="1494"/>
    <lineage>
        <taxon>Bacteria</taxon>
        <taxon>Bacillati</taxon>
        <taxon>Bacillota</taxon>
        <taxon>Clostridia</taxon>
        <taxon>Eubacteriales</taxon>
        <taxon>Clostridiaceae</taxon>
        <taxon>Clostridium</taxon>
    </lineage>
</organism>
<comment type="similarity">
    <text evidence="1">Belongs to the bacterial ribosomal protein bS1 family.</text>
</comment>
<evidence type="ECO:0000313" key="6">
    <source>
        <dbReference type="EMBL" id="SQB32968.1"/>
    </source>
</evidence>
<name>A0A2X2VWB4_CLOCO</name>
<dbReference type="GO" id="GO:1990904">
    <property type="term" value="C:ribonucleoprotein complex"/>
    <property type="evidence" value="ECO:0007669"/>
    <property type="project" value="UniProtKB-KW"/>
</dbReference>
<dbReference type="InterPro" id="IPR050437">
    <property type="entry name" value="Ribos_protein_bS1-like"/>
</dbReference>
<feature type="domain" description="S1 motif" evidence="5">
    <location>
        <begin position="111"/>
        <end position="177"/>
    </location>
</feature>
<dbReference type="SUPFAM" id="SSF50249">
    <property type="entry name" value="Nucleic acid-binding proteins"/>
    <property type="match status" value="4"/>
</dbReference>
<evidence type="ECO:0000256" key="3">
    <source>
        <dbReference type="ARBA" id="ARBA00023274"/>
    </source>
</evidence>
<accession>A0A2X2VWB4</accession>
<dbReference type="SMART" id="SM00316">
    <property type="entry name" value="S1"/>
    <property type="match status" value="4"/>
</dbReference>
<dbReference type="GO" id="GO:0003729">
    <property type="term" value="F:mRNA binding"/>
    <property type="evidence" value="ECO:0007669"/>
    <property type="project" value="TreeGrafter"/>
</dbReference>
<evidence type="ECO:0000313" key="7">
    <source>
        <dbReference type="Proteomes" id="UP000250223"/>
    </source>
</evidence>
<dbReference type="NCBIfam" id="NF005208">
    <property type="entry name" value="PRK06676.1"/>
    <property type="match status" value="1"/>
</dbReference>
<reference evidence="6 7" key="1">
    <citation type="submission" date="2018-06" db="EMBL/GenBank/DDBJ databases">
        <authorList>
            <consortium name="Pathogen Informatics"/>
            <person name="Doyle S."/>
        </authorList>
    </citation>
    <scope>NUCLEOTIDE SEQUENCE [LARGE SCALE GENOMIC DNA]</scope>
    <source>
        <strain evidence="6 7">NCTC13028</strain>
    </source>
</reference>
<dbReference type="FunFam" id="2.40.50.140:FF:000103">
    <property type="entry name" value="protein RRP5 homolog"/>
    <property type="match status" value="1"/>
</dbReference>
<dbReference type="Pfam" id="PF00575">
    <property type="entry name" value="S1"/>
    <property type="match status" value="4"/>
</dbReference>
<dbReference type="PRINTS" id="PR00681">
    <property type="entry name" value="RIBOSOMALS1"/>
</dbReference>
<proteinExistence type="inferred from homology"/>
<dbReference type="InterPro" id="IPR035104">
    <property type="entry name" value="Ribosomal_protein_S1-like"/>
</dbReference>
<gene>
    <name evidence="6" type="primary">rpsA</name>
    <name evidence="6" type="ORF">NCTC13028_00092</name>
</gene>
<feature type="domain" description="S1 motif" evidence="5">
    <location>
        <begin position="27"/>
        <end position="93"/>
    </location>
</feature>
<dbReference type="FunFam" id="2.40.50.140:FF:000051">
    <property type="entry name" value="RNA-binding transcriptional accessory protein"/>
    <property type="match status" value="1"/>
</dbReference>
<dbReference type="InterPro" id="IPR012340">
    <property type="entry name" value="NA-bd_OB-fold"/>
</dbReference>
<evidence type="ECO:0000256" key="2">
    <source>
        <dbReference type="ARBA" id="ARBA00022980"/>
    </source>
</evidence>
<keyword evidence="3" id="KW-0687">Ribonucleoprotein</keyword>
<dbReference type="PROSITE" id="PS50126">
    <property type="entry name" value="S1"/>
    <property type="match status" value="4"/>
</dbReference>
<evidence type="ECO:0000256" key="4">
    <source>
        <dbReference type="ARBA" id="ARBA00025604"/>
    </source>
</evidence>
<comment type="function">
    <text evidence="4">Binds mRNA; thus facilitating recognition of the initiation point. It is needed to translate mRNA with a short Shine-Dalgarno (SD) purine-rich sequence.</text>
</comment>
<dbReference type="GO" id="GO:0003735">
    <property type="term" value="F:structural constituent of ribosome"/>
    <property type="evidence" value="ECO:0007669"/>
    <property type="project" value="TreeGrafter"/>
</dbReference>
<dbReference type="Gene3D" id="2.40.50.140">
    <property type="entry name" value="Nucleic acid-binding proteins"/>
    <property type="match status" value="4"/>
</dbReference>
<feature type="domain" description="S1 motif" evidence="5">
    <location>
        <begin position="283"/>
        <end position="352"/>
    </location>
</feature>
<protein>
    <submittedName>
        <fullName evidence="6">30S ribosomal protein S1</fullName>
    </submittedName>
</protein>
<keyword evidence="2 6" id="KW-0689">Ribosomal protein</keyword>
<evidence type="ECO:0000256" key="1">
    <source>
        <dbReference type="ARBA" id="ARBA00006767"/>
    </source>
</evidence>
<sequence>MNKINEDLTMENMMEEIDKTMKKIRERDIVKGRIISVSEDEVLVNIGYAADGIIKKEDLEDIAFKEELKKDEEIYVYVVKLNDGEGNVILSKKIADKIRTLDKIEKDFKEGNVFKIKIEEIVKGGAITHINGVRAFIPASHISSKFVKDLNELLGKEKDVKIIEFNKKENKLVLSAKEVEQEKLSKKREELWKTLKEGQKISGKVVRIVKFGAFVDIGGIEGLVHLNDLSWKRINNPSEVVKEGDEVEVFVLNVDRDRERVGLALKDIKEDPWKKVLDNHKIGTIEEGKVAKLVEFGAFIELEDGLEGLLHISEICEERILKPEEVLKVGDRIKVKILDINKENKKISLSKKAVENKNSVEVEKYSDKEEGVSLGEILGDKLKDFKF</sequence>
<dbReference type="CDD" id="cd04465">
    <property type="entry name" value="S1_RPS1_repeat_ec2_hs2"/>
    <property type="match status" value="1"/>
</dbReference>
<dbReference type="Proteomes" id="UP000250223">
    <property type="component" value="Unassembled WGS sequence"/>
</dbReference>
<dbReference type="EMBL" id="UAWC01000001">
    <property type="protein sequence ID" value="SQB32968.1"/>
    <property type="molecule type" value="Genomic_DNA"/>
</dbReference>
<dbReference type="PANTHER" id="PTHR10724:SF7">
    <property type="entry name" value="SMALL RIBOSOMAL SUBUNIT PROTEIN BS1C"/>
    <property type="match status" value="1"/>
</dbReference>
<dbReference type="InterPro" id="IPR003029">
    <property type="entry name" value="S1_domain"/>
</dbReference>
<dbReference type="GO" id="GO:0006412">
    <property type="term" value="P:translation"/>
    <property type="evidence" value="ECO:0007669"/>
    <property type="project" value="TreeGrafter"/>
</dbReference>
<dbReference type="GO" id="GO:0005840">
    <property type="term" value="C:ribosome"/>
    <property type="evidence" value="ECO:0007669"/>
    <property type="project" value="UniProtKB-KW"/>
</dbReference>
<dbReference type="PANTHER" id="PTHR10724">
    <property type="entry name" value="30S RIBOSOMAL PROTEIN S1"/>
    <property type="match status" value="1"/>
</dbReference>
<dbReference type="CDD" id="cd05688">
    <property type="entry name" value="S1_RPS1_repeat_ec3"/>
    <property type="match status" value="1"/>
</dbReference>
<dbReference type="AlphaFoldDB" id="A0A2X2VWB4"/>
<evidence type="ECO:0000259" key="5">
    <source>
        <dbReference type="PROSITE" id="PS50126"/>
    </source>
</evidence>
<dbReference type="GO" id="GO:0005737">
    <property type="term" value="C:cytoplasm"/>
    <property type="evidence" value="ECO:0007669"/>
    <property type="project" value="UniProtKB-ARBA"/>
</dbReference>
<dbReference type="CDD" id="cd05687">
    <property type="entry name" value="S1_RPS1_repeat_ec1_hs1"/>
    <property type="match status" value="1"/>
</dbReference>
<feature type="domain" description="S1 motif" evidence="5">
    <location>
        <begin position="198"/>
        <end position="266"/>
    </location>
</feature>